<evidence type="ECO:0000313" key="4">
    <source>
        <dbReference type="Proteomes" id="UP000002663"/>
    </source>
</evidence>
<name>A0AAN1VQH6_TETHN</name>
<dbReference type="SUPFAM" id="SSF53474">
    <property type="entry name" value="alpha/beta-Hydrolases"/>
    <property type="match status" value="1"/>
</dbReference>
<dbReference type="Proteomes" id="UP000002663">
    <property type="component" value="Chromosome"/>
</dbReference>
<dbReference type="InterPro" id="IPR029058">
    <property type="entry name" value="AB_hydrolase_fold"/>
</dbReference>
<proteinExistence type="predicted"/>
<feature type="signal peptide" evidence="2">
    <location>
        <begin position="1"/>
        <end position="27"/>
    </location>
</feature>
<dbReference type="Gene3D" id="3.40.50.1820">
    <property type="entry name" value="alpha/beta hydrolase"/>
    <property type="match status" value="1"/>
</dbReference>
<sequence length="301" mass="33681">MKKFLFSISLILALFVGGCQSSSGAQAQHTSQSDETNHTTEASNETKASQRLQPALKKSATPTLFIHGYQGTTNSFKSMINDMQEENVAQREMLITVHADGSIDTQGELSGEKTNPLIQVIFEDNVNDEWNQTEWIKSTLSFLKEDYQIDKVNLVGHSMGGVSAYRYMGSYGQEDTLPEVENFIAIGAPFNDFVDTSNYQSIEDLLKEGPEEPSGRYQDFTELTPQIPNDVSMLLIAGQLNNEEYSDGTVPLTSALSIYPLLKNNDFKVDYSIIQGDRSSHSMLHENKKVNELIEQRLWKS</sequence>
<organism evidence="3 4">
    <name type="scientific">Tetragenococcus halophilus (strain DSM 20338 / JCM 20259 / NCIMB 9735 / NBRC 12172)</name>
    <name type="common">Pediococcus halophilus</name>
    <dbReference type="NCBI Taxonomy" id="945021"/>
    <lineage>
        <taxon>Bacteria</taxon>
        <taxon>Bacillati</taxon>
        <taxon>Bacillota</taxon>
        <taxon>Bacilli</taxon>
        <taxon>Lactobacillales</taxon>
        <taxon>Enterococcaceae</taxon>
        <taxon>Tetragenococcus</taxon>
    </lineage>
</organism>
<feature type="chain" id="PRO_5042810113" description="Alpha/beta hydrolase" evidence="2">
    <location>
        <begin position="28"/>
        <end position="301"/>
    </location>
</feature>
<gene>
    <name evidence="3" type="ordered locus">TEH_06980</name>
</gene>
<dbReference type="PROSITE" id="PS51257">
    <property type="entry name" value="PROKAR_LIPOPROTEIN"/>
    <property type="match status" value="1"/>
</dbReference>
<evidence type="ECO:0000313" key="3">
    <source>
        <dbReference type="EMBL" id="BAK94025.1"/>
    </source>
</evidence>
<dbReference type="EMBL" id="AP012046">
    <property type="protein sequence ID" value="BAK94025.1"/>
    <property type="molecule type" value="Genomic_DNA"/>
</dbReference>
<evidence type="ECO:0008006" key="5">
    <source>
        <dbReference type="Google" id="ProtNLM"/>
    </source>
</evidence>
<reference evidence="3 4" key="1">
    <citation type="submission" date="2011-01" db="EMBL/GenBank/DDBJ databases">
        <title>Whole genome sequence of Tetragenococcus halophilus NBRC 12172.</title>
        <authorList>
            <person name="Nakazawa H."/>
            <person name="Omata S."/>
            <person name="Koga C."/>
            <person name="Watanabe Y."/>
            <person name="Katano Y."/>
            <person name="Ito N."/>
            <person name="Tsukatani N."/>
            <person name="Ankai A."/>
            <person name="Oguchi A."/>
            <person name="Fukui S."/>
            <person name="Yashiro I."/>
            <person name="Kamata S."/>
            <person name="Hashimoto Y."/>
            <person name="Yamazaki J."/>
            <person name="Taguchi H."/>
            <person name="Tanaka A."/>
            <person name="Koyama T."/>
            <person name="Ichige A."/>
            <person name="Hanya Y."/>
            <person name="Tanikawa S."/>
            <person name="Yamazaki S."/>
            <person name="Fujita N."/>
        </authorList>
    </citation>
    <scope>NUCLEOTIDE SEQUENCE [LARGE SCALE GENOMIC DNA]</scope>
    <source>
        <strain evidence="4">DSM 20338 / JCM 20259 / NCIMB 9735 / NBRC 12172</strain>
    </source>
</reference>
<keyword evidence="2" id="KW-0732">Signal</keyword>
<evidence type="ECO:0000256" key="1">
    <source>
        <dbReference type="SAM" id="MobiDB-lite"/>
    </source>
</evidence>
<dbReference type="Pfam" id="PF06028">
    <property type="entry name" value="DUF915"/>
    <property type="match status" value="1"/>
</dbReference>
<protein>
    <recommendedName>
        <fullName evidence="5">Alpha/beta hydrolase</fullName>
    </recommendedName>
</protein>
<accession>A0AAN1VQH6</accession>
<feature type="region of interest" description="Disordered" evidence="1">
    <location>
        <begin position="23"/>
        <end position="55"/>
    </location>
</feature>
<dbReference type="KEGG" id="thl:TEH_06980"/>
<dbReference type="AlphaFoldDB" id="A0AAN1VQH6"/>
<dbReference type="RefSeq" id="WP_014124090.1">
    <property type="nucleotide sequence ID" value="NC_016052.1"/>
</dbReference>
<evidence type="ECO:0000256" key="2">
    <source>
        <dbReference type="SAM" id="SignalP"/>
    </source>
</evidence>
<feature type="compositionally biased region" description="Polar residues" evidence="1">
    <location>
        <begin position="23"/>
        <end position="52"/>
    </location>
</feature>
<dbReference type="InterPro" id="IPR010315">
    <property type="entry name" value="DUF915_hydro-like"/>
</dbReference>